<dbReference type="Proteomes" id="UP000559182">
    <property type="component" value="Unassembled WGS sequence"/>
</dbReference>
<protein>
    <submittedName>
        <fullName evidence="1">NTP pyrophosphatase (Non-canonical NTP hydrolase)</fullName>
    </submittedName>
</protein>
<dbReference type="EMBL" id="JACHVQ010000004">
    <property type="protein sequence ID" value="MBB2894069.1"/>
    <property type="molecule type" value="Genomic_DNA"/>
</dbReference>
<evidence type="ECO:0000313" key="2">
    <source>
        <dbReference type="Proteomes" id="UP000559182"/>
    </source>
</evidence>
<dbReference type="SUPFAM" id="SSF101386">
    <property type="entry name" value="all-alpha NTP pyrophosphatases"/>
    <property type="match status" value="1"/>
</dbReference>
<sequence length="128" mass="14520">MTGMDLAEWTRRLETVSTGYAEVYAVDRTPEWMLLKLMEELGELSQAWLVASGQGRDRGRTHEEQRQSVAAECADVVAMALLTAHRMGIDVEAALEQKWLPWEDYHAKRRKSESVMPPIALDANAFRS</sequence>
<dbReference type="Pfam" id="PF01503">
    <property type="entry name" value="PRA-PH"/>
    <property type="match status" value="1"/>
</dbReference>
<reference evidence="1 2" key="1">
    <citation type="submission" date="2020-08" db="EMBL/GenBank/DDBJ databases">
        <title>Sequencing the genomes of 1000 actinobacteria strains.</title>
        <authorList>
            <person name="Klenk H.-P."/>
        </authorList>
    </citation>
    <scope>NUCLEOTIDE SEQUENCE [LARGE SCALE GENOMIC DNA]</scope>
    <source>
        <strain evidence="1 2">DSM 105369</strain>
    </source>
</reference>
<keyword evidence="2" id="KW-1185">Reference proteome</keyword>
<evidence type="ECO:0000313" key="1">
    <source>
        <dbReference type="EMBL" id="MBB2894069.1"/>
    </source>
</evidence>
<keyword evidence="1" id="KW-0378">Hydrolase</keyword>
<dbReference type="InterPro" id="IPR021130">
    <property type="entry name" value="PRib-ATP_PPHydrolase-like"/>
</dbReference>
<comment type="caution">
    <text evidence="1">The sequence shown here is derived from an EMBL/GenBank/DDBJ whole genome shotgun (WGS) entry which is preliminary data.</text>
</comment>
<accession>A0A839NB55</accession>
<dbReference type="AlphaFoldDB" id="A0A839NB55"/>
<name>A0A839NB55_9MICO</name>
<dbReference type="Gene3D" id="1.10.287.1080">
    <property type="entry name" value="MazG-like"/>
    <property type="match status" value="1"/>
</dbReference>
<gene>
    <name evidence="1" type="ORF">FHU39_004105</name>
</gene>
<proteinExistence type="predicted"/>
<organism evidence="1 2">
    <name type="scientific">Flexivirga oryzae</name>
    <dbReference type="NCBI Taxonomy" id="1794944"/>
    <lineage>
        <taxon>Bacteria</taxon>
        <taxon>Bacillati</taxon>
        <taxon>Actinomycetota</taxon>
        <taxon>Actinomycetes</taxon>
        <taxon>Micrococcales</taxon>
        <taxon>Dermacoccaceae</taxon>
        <taxon>Flexivirga</taxon>
    </lineage>
</organism>
<dbReference type="GO" id="GO:0016787">
    <property type="term" value="F:hydrolase activity"/>
    <property type="evidence" value="ECO:0007669"/>
    <property type="project" value="UniProtKB-KW"/>
</dbReference>
<dbReference type="RefSeq" id="WP_246336772.1">
    <property type="nucleotide sequence ID" value="NZ_JACHVQ010000004.1"/>
</dbReference>
<dbReference type="CDD" id="cd11538">
    <property type="entry name" value="NTP-PPase_u1"/>
    <property type="match status" value="1"/>
</dbReference>